<comment type="caution">
    <text evidence="2">The sequence shown here is derived from an EMBL/GenBank/DDBJ whole genome shotgun (WGS) entry which is preliminary data.</text>
</comment>
<proteinExistence type="predicted"/>
<dbReference type="EMBL" id="BJWK01000003">
    <property type="protein sequence ID" value="GEM07448.1"/>
    <property type="molecule type" value="Genomic_DNA"/>
</dbReference>
<sequence length="195" mass="21521">MIYKCVTAQHGGDVSTDESDEEIGAAVDEAYAYRAAGKDVDGDVQVEELDEDIHEEEQQACQPTPGPLAGGAVVKSKDKGKAKVMLEPYIDVPSISRPKSPAAHKKGRRDDNGRSGILRLHEDEIVVKDVEARQFVARHWLVDRQDGLSTEGEESKTTIANYARVMYEPEGEESKTTMKKKREREIRGPGGEVRA</sequence>
<feature type="region of interest" description="Disordered" evidence="1">
    <location>
        <begin position="92"/>
        <end position="116"/>
    </location>
</feature>
<feature type="region of interest" description="Disordered" evidence="1">
    <location>
        <begin position="51"/>
        <end position="74"/>
    </location>
</feature>
<feature type="compositionally biased region" description="Basic and acidic residues" evidence="1">
    <location>
        <begin position="183"/>
        <end position="195"/>
    </location>
</feature>
<feature type="region of interest" description="Disordered" evidence="1">
    <location>
        <begin position="168"/>
        <end position="195"/>
    </location>
</feature>
<dbReference type="AlphaFoldDB" id="A0A511KAQ1"/>
<accession>A0A511KAQ1</accession>
<gene>
    <name evidence="2" type="ORF">Rt10032_c03g1465</name>
</gene>
<organism evidence="2 3">
    <name type="scientific">Rhodotorula toruloides</name>
    <name type="common">Yeast</name>
    <name type="synonym">Rhodosporidium toruloides</name>
    <dbReference type="NCBI Taxonomy" id="5286"/>
    <lineage>
        <taxon>Eukaryota</taxon>
        <taxon>Fungi</taxon>
        <taxon>Dikarya</taxon>
        <taxon>Basidiomycota</taxon>
        <taxon>Pucciniomycotina</taxon>
        <taxon>Microbotryomycetes</taxon>
        <taxon>Sporidiobolales</taxon>
        <taxon>Sporidiobolaceae</taxon>
        <taxon>Rhodotorula</taxon>
    </lineage>
</organism>
<name>A0A511KAQ1_RHOTO</name>
<protein>
    <submittedName>
        <fullName evidence="2">Uncharacterized protein</fullName>
    </submittedName>
</protein>
<evidence type="ECO:0000313" key="3">
    <source>
        <dbReference type="Proteomes" id="UP000321518"/>
    </source>
</evidence>
<evidence type="ECO:0000313" key="2">
    <source>
        <dbReference type="EMBL" id="GEM07448.1"/>
    </source>
</evidence>
<evidence type="ECO:0000256" key="1">
    <source>
        <dbReference type="SAM" id="MobiDB-lite"/>
    </source>
</evidence>
<dbReference type="Proteomes" id="UP000321518">
    <property type="component" value="Unassembled WGS sequence"/>
</dbReference>
<reference evidence="2 3" key="1">
    <citation type="submission" date="2019-07" db="EMBL/GenBank/DDBJ databases">
        <title>Rhodotorula toruloides NBRC10032 genome sequencing.</title>
        <authorList>
            <person name="Shida Y."/>
            <person name="Takaku H."/>
            <person name="Ogasawara W."/>
            <person name="Mori K."/>
        </authorList>
    </citation>
    <scope>NUCLEOTIDE SEQUENCE [LARGE SCALE GENOMIC DNA]</scope>
    <source>
        <strain evidence="2 3">NBRC10032</strain>
    </source>
</reference>